<name>A0A1X0B7P8_9MYCO</name>
<dbReference type="Proteomes" id="UP000192448">
    <property type="component" value="Unassembled WGS sequence"/>
</dbReference>
<evidence type="ECO:0008006" key="3">
    <source>
        <dbReference type="Google" id="ProtNLM"/>
    </source>
</evidence>
<dbReference type="AlphaFoldDB" id="A0A1X0B7P8"/>
<gene>
    <name evidence="1" type="ORF">BST13_05845</name>
</gene>
<evidence type="ECO:0000313" key="2">
    <source>
        <dbReference type="Proteomes" id="UP000192448"/>
    </source>
</evidence>
<comment type="caution">
    <text evidence="1">The sequence shown here is derived from an EMBL/GenBank/DDBJ whole genome shotgun (WGS) entry which is preliminary data.</text>
</comment>
<dbReference type="OrthoDB" id="4652821at2"/>
<sequence>MAYRGWIGLNGVEIANTSRLIAHLGAETPTSDVGIFITDSGATYPGGDVYPDDDLNPGGGPCALVESVDYPGMFEIPDSSVEVLPGLLTPPNGARRYGPGLFDVDGTCWGPAAICSSCSTMVVYDDTWPGLREFLGDTEYRPELAPWYTTQLPESGEFGGVWLTRLDGLGPTPVERSITPMAGPGSAAGPSRDTARTLTFEALLIACTHAGVEYGLQWLSCLLRDTTDNTTSTLRYLAASPSHSAVDPAGLVREVHGVVLTKAPTIVEEVNTEPRQHQQATLYRISWEMTVLSPYAYLPGISVPVDWDEITRQSINWIHAADCEKPETCVDMPVMFSTDCAPEEIAAITTPPPVCGGCLPVGEIDKYSFRVPTMDYAFRCRETVVTTIIRNTGETSLTLQAFWRECGSDIRCEDNRFPLQISGLPAGAELVLDGITGRYWAHYDERTRAVIGVVGTPNGAPWRPPVIDREGCWDFIVQAPSTAEFEVDMVLTDREA</sequence>
<proteinExistence type="predicted"/>
<organism evidence="1 2">
    <name type="scientific">Mycobacterium aquaticum</name>
    <dbReference type="NCBI Taxonomy" id="1927124"/>
    <lineage>
        <taxon>Bacteria</taxon>
        <taxon>Bacillati</taxon>
        <taxon>Actinomycetota</taxon>
        <taxon>Actinomycetes</taxon>
        <taxon>Mycobacteriales</taxon>
        <taxon>Mycobacteriaceae</taxon>
        <taxon>Mycobacterium</taxon>
    </lineage>
</organism>
<accession>A0A1X0B7P8</accession>
<protein>
    <recommendedName>
        <fullName evidence="3">Minor tail protein</fullName>
    </recommendedName>
</protein>
<dbReference type="STRING" id="1927124.BST13_05845"/>
<evidence type="ECO:0000313" key="1">
    <source>
        <dbReference type="EMBL" id="ORA38118.1"/>
    </source>
</evidence>
<reference evidence="1 2" key="1">
    <citation type="submission" date="2017-02" db="EMBL/GenBank/DDBJ databases">
        <title>The new phylogeny of genus Mycobacterium.</title>
        <authorList>
            <person name="Tortoli E."/>
            <person name="Trovato A."/>
            <person name="Cirillo D.M."/>
        </authorList>
    </citation>
    <scope>NUCLEOTIDE SEQUENCE [LARGE SCALE GENOMIC DNA]</scope>
    <source>
        <strain evidence="1 2">RW6</strain>
    </source>
</reference>
<dbReference type="EMBL" id="MVHF01000004">
    <property type="protein sequence ID" value="ORA38118.1"/>
    <property type="molecule type" value="Genomic_DNA"/>
</dbReference>
<keyword evidence="2" id="KW-1185">Reference proteome</keyword>
<dbReference type="RefSeq" id="WP_083161602.1">
    <property type="nucleotide sequence ID" value="NZ_MVHF01000004.1"/>
</dbReference>